<dbReference type="RefSeq" id="WP_024090085.1">
    <property type="nucleotide sequence ID" value="NC_023135.1"/>
</dbReference>
<dbReference type="PROSITE" id="PS50850">
    <property type="entry name" value="MFS"/>
    <property type="match status" value="1"/>
</dbReference>
<evidence type="ECO:0000313" key="7">
    <source>
        <dbReference type="Proteomes" id="UP000018780"/>
    </source>
</evidence>
<feature type="transmembrane region" description="Helical" evidence="4">
    <location>
        <begin position="246"/>
        <end position="268"/>
    </location>
</feature>
<organism evidence="6 7">
    <name type="scientific">Leisingera methylohalidivorans DSM 14336</name>
    <dbReference type="NCBI Taxonomy" id="999552"/>
    <lineage>
        <taxon>Bacteria</taxon>
        <taxon>Pseudomonadati</taxon>
        <taxon>Pseudomonadota</taxon>
        <taxon>Alphaproteobacteria</taxon>
        <taxon>Rhodobacterales</taxon>
        <taxon>Roseobacteraceae</taxon>
        <taxon>Leisingera</taxon>
    </lineage>
</organism>
<dbReference type="PATRIC" id="fig|999552.6.peg.1830"/>
<evidence type="ECO:0000259" key="5">
    <source>
        <dbReference type="PROSITE" id="PS50850"/>
    </source>
</evidence>
<dbReference type="OrthoDB" id="6095882at2"/>
<keyword evidence="2 4" id="KW-1133">Transmembrane helix</keyword>
<proteinExistence type="predicted"/>
<feature type="transmembrane region" description="Helical" evidence="4">
    <location>
        <begin position="47"/>
        <end position="71"/>
    </location>
</feature>
<feature type="transmembrane region" description="Helical" evidence="4">
    <location>
        <begin position="134"/>
        <end position="155"/>
    </location>
</feature>
<dbReference type="InterPro" id="IPR020846">
    <property type="entry name" value="MFS_dom"/>
</dbReference>
<keyword evidence="7" id="KW-1185">Reference proteome</keyword>
<sequence length="389" mass="40162">MTASGSTRWGLILAVWGAGLGAAAQYGKISVIFGRMGELYPQAGTALSFSVSLVGTLGILLGAVAGLYVAAFGYRRTLVWALWTGAAVSVLQALHLPFGLFLASRVAEGLSHLGIVVAGPVLIAQLSSDRRRGLAMTLWSTFFAVAFTLLAWIGLPLARAWGLQALFGAHAAVMAGLALLLGFALRDVPVPQRAPLPRLRELPGLHLPVYRSPWISAPAAGWLFYTCCFVAVLTVIPPYIAEDMRAFVLGAMPLASIAVSMTLGVYLLRLLPAVRLAQLGFLACAAAALWLWAMPGAPAACIAMAGGMGLVQGGSFAAVPQLNESAAARAQSSGAIAQMGNLGNTIGTPLMVLALAGGGFGGMMAVLLVLFLSGAGVHGLLSARRRAMA</sequence>
<evidence type="ECO:0000256" key="4">
    <source>
        <dbReference type="SAM" id="Phobius"/>
    </source>
</evidence>
<name>V9VU44_9RHOB</name>
<dbReference type="Pfam" id="PF07690">
    <property type="entry name" value="MFS_1"/>
    <property type="match status" value="1"/>
</dbReference>
<dbReference type="KEGG" id="lmd:METH_09155"/>
<dbReference type="InterPro" id="IPR011701">
    <property type="entry name" value="MFS"/>
</dbReference>
<dbReference type="AlphaFoldDB" id="V9VU44"/>
<feature type="domain" description="Major facilitator superfamily (MFS) profile" evidence="5">
    <location>
        <begin position="11"/>
        <end position="386"/>
    </location>
</feature>
<evidence type="ECO:0000256" key="1">
    <source>
        <dbReference type="ARBA" id="ARBA00022692"/>
    </source>
</evidence>
<keyword evidence="3 4" id="KW-0472">Membrane</keyword>
<dbReference type="SUPFAM" id="SSF103473">
    <property type="entry name" value="MFS general substrate transporter"/>
    <property type="match status" value="1"/>
</dbReference>
<protein>
    <submittedName>
        <fullName evidence="6">Membrane protein</fullName>
    </submittedName>
</protein>
<evidence type="ECO:0000313" key="6">
    <source>
        <dbReference type="EMBL" id="AHD00825.1"/>
    </source>
</evidence>
<feature type="transmembrane region" description="Helical" evidence="4">
    <location>
        <begin position="220"/>
        <end position="240"/>
    </location>
</feature>
<reference evidence="6 7" key="1">
    <citation type="submission" date="2013-09" db="EMBL/GenBank/DDBJ databases">
        <authorList>
            <consortium name="DOE Joint Genome Institute"/>
            <person name="Klenk H.-P."/>
            <person name="Huntemann M."/>
            <person name="Han J."/>
            <person name="Chen A."/>
            <person name="Kyrpides N."/>
            <person name="Mavromatis K."/>
            <person name="Markowitz V."/>
            <person name="Palaniappan K."/>
            <person name="Ivanova N."/>
            <person name="Schaumberg A."/>
            <person name="Pati A."/>
            <person name="Liolios K."/>
            <person name="Nordberg H.P."/>
            <person name="Cantor M.N."/>
            <person name="Hua S.X."/>
            <person name="Woyke T."/>
        </authorList>
    </citation>
    <scope>NUCLEOTIDE SEQUENCE [LARGE SCALE GENOMIC DNA]</scope>
    <source>
        <strain evidence="6 7">DSM 14336</strain>
    </source>
</reference>
<feature type="transmembrane region" description="Helical" evidence="4">
    <location>
        <begin position="78"/>
        <end position="103"/>
    </location>
</feature>
<feature type="transmembrane region" description="Helical" evidence="4">
    <location>
        <begin position="280"/>
        <end position="305"/>
    </location>
</feature>
<evidence type="ECO:0000256" key="2">
    <source>
        <dbReference type="ARBA" id="ARBA00022989"/>
    </source>
</evidence>
<dbReference type="GO" id="GO:0022857">
    <property type="term" value="F:transmembrane transporter activity"/>
    <property type="evidence" value="ECO:0007669"/>
    <property type="project" value="InterPro"/>
</dbReference>
<dbReference type="HOGENOM" id="CLU_001265_63_1_5"/>
<feature type="transmembrane region" description="Helical" evidence="4">
    <location>
        <begin position="161"/>
        <end position="185"/>
    </location>
</feature>
<accession>V9VU44</accession>
<evidence type="ECO:0000256" key="3">
    <source>
        <dbReference type="ARBA" id="ARBA00023136"/>
    </source>
</evidence>
<dbReference type="Gene3D" id="1.20.1250.20">
    <property type="entry name" value="MFS general substrate transporter like domains"/>
    <property type="match status" value="1"/>
</dbReference>
<dbReference type="STRING" id="999552.METH_09155"/>
<dbReference type="EMBL" id="CP006773">
    <property type="protein sequence ID" value="AHD00825.1"/>
    <property type="molecule type" value="Genomic_DNA"/>
</dbReference>
<dbReference type="Proteomes" id="UP000018780">
    <property type="component" value="Chromosome"/>
</dbReference>
<keyword evidence="1 4" id="KW-0812">Transmembrane</keyword>
<dbReference type="InterPro" id="IPR036259">
    <property type="entry name" value="MFS_trans_sf"/>
</dbReference>
<gene>
    <name evidence="6" type="ORF">METH_09155</name>
</gene>
<feature type="transmembrane region" description="Helical" evidence="4">
    <location>
        <begin position="350"/>
        <end position="381"/>
    </location>
</feature>
<feature type="transmembrane region" description="Helical" evidence="4">
    <location>
        <begin position="109"/>
        <end position="127"/>
    </location>
</feature>